<sequence>MDLSDAVLEYPLNIAAYSRPFVVDGAEMAEAGLTDPRVGVVSLRGVDAAHLVLTNVDLSECLFSGTIHLDQLRLEGRCPLASAPSGLGRRAWWVRWTPRQTLAEEQYWRASRGSAGSSWTPAPEGVEVLRPAALAPVYRQLRKAFEDGKNEPGAADFYYGEMEMRRHDHETPRAERGLLGAYWALSGYGLRASRAVGWLLMALTATVLAMMLWGVPQEAPKPRSTGALTGRSITMTTDTPDPVNPEGPYRERLSTKRFEKSLRVVINSVVFRSSGQELTTAGTYTEMASRLVEPVLLGFAVLAIRGRVKR</sequence>
<name>A0ABS1NS95_9ACTN</name>
<evidence type="ECO:0000256" key="2">
    <source>
        <dbReference type="SAM" id="Phobius"/>
    </source>
</evidence>
<protein>
    <recommendedName>
        <fullName evidence="5">Pentapeptide repeat-containing protein</fullName>
    </recommendedName>
</protein>
<keyword evidence="2" id="KW-0472">Membrane</keyword>
<feature type="transmembrane region" description="Helical" evidence="2">
    <location>
        <begin position="195"/>
        <end position="215"/>
    </location>
</feature>
<gene>
    <name evidence="3" type="ORF">JK363_40210</name>
</gene>
<dbReference type="EMBL" id="JAERRF010000058">
    <property type="protein sequence ID" value="MBL1102700.1"/>
    <property type="molecule type" value="Genomic_DNA"/>
</dbReference>
<evidence type="ECO:0000313" key="3">
    <source>
        <dbReference type="EMBL" id="MBL1102700.1"/>
    </source>
</evidence>
<evidence type="ECO:0000256" key="1">
    <source>
        <dbReference type="SAM" id="MobiDB-lite"/>
    </source>
</evidence>
<keyword evidence="2" id="KW-0812">Transmembrane</keyword>
<organism evidence="3 4">
    <name type="scientific">Streptomyces coffeae</name>
    <dbReference type="NCBI Taxonomy" id="621382"/>
    <lineage>
        <taxon>Bacteria</taxon>
        <taxon>Bacillati</taxon>
        <taxon>Actinomycetota</taxon>
        <taxon>Actinomycetes</taxon>
        <taxon>Kitasatosporales</taxon>
        <taxon>Streptomycetaceae</taxon>
        <taxon>Streptomyces</taxon>
    </lineage>
</organism>
<keyword evidence="2" id="KW-1133">Transmembrane helix</keyword>
<dbReference type="Proteomes" id="UP000634229">
    <property type="component" value="Unassembled WGS sequence"/>
</dbReference>
<reference evidence="3 4" key="1">
    <citation type="submission" date="2021-01" db="EMBL/GenBank/DDBJ databases">
        <title>WGS of actinomycetes isolated from Thailand.</title>
        <authorList>
            <person name="Thawai C."/>
        </authorList>
    </citation>
    <scope>NUCLEOTIDE SEQUENCE [LARGE SCALE GENOMIC DNA]</scope>
    <source>
        <strain evidence="3 4">CA1R205</strain>
    </source>
</reference>
<proteinExistence type="predicted"/>
<evidence type="ECO:0008006" key="5">
    <source>
        <dbReference type="Google" id="ProtNLM"/>
    </source>
</evidence>
<accession>A0ABS1NS95</accession>
<feature type="region of interest" description="Disordered" evidence="1">
    <location>
        <begin position="221"/>
        <end position="250"/>
    </location>
</feature>
<keyword evidence="4" id="KW-1185">Reference proteome</keyword>
<dbReference type="RefSeq" id="WP_201883289.1">
    <property type="nucleotide sequence ID" value="NZ_JAERRF010000058.1"/>
</dbReference>
<evidence type="ECO:0000313" key="4">
    <source>
        <dbReference type="Proteomes" id="UP000634229"/>
    </source>
</evidence>
<comment type="caution">
    <text evidence="3">The sequence shown here is derived from an EMBL/GenBank/DDBJ whole genome shotgun (WGS) entry which is preliminary data.</text>
</comment>